<feature type="compositionally biased region" description="Basic and acidic residues" evidence="1">
    <location>
        <begin position="940"/>
        <end position="955"/>
    </location>
</feature>
<dbReference type="EMBL" id="CAMXCT010001840">
    <property type="protein sequence ID" value="CAI3993498.1"/>
    <property type="molecule type" value="Genomic_DNA"/>
</dbReference>
<reference evidence="3" key="2">
    <citation type="submission" date="2024-04" db="EMBL/GenBank/DDBJ databases">
        <authorList>
            <person name="Chen Y."/>
            <person name="Shah S."/>
            <person name="Dougan E. K."/>
            <person name="Thang M."/>
            <person name="Chan C."/>
        </authorList>
    </citation>
    <scope>NUCLEOTIDE SEQUENCE [LARGE SCALE GENOMIC DNA]</scope>
</reference>
<comment type="caution">
    <text evidence="2">The sequence shown here is derived from an EMBL/GenBank/DDBJ whole genome shotgun (WGS) entry which is preliminary data.</text>
</comment>
<evidence type="ECO:0000256" key="1">
    <source>
        <dbReference type="SAM" id="MobiDB-lite"/>
    </source>
</evidence>
<dbReference type="OrthoDB" id="419294at2759"/>
<dbReference type="EMBL" id="CAMXCT020001840">
    <property type="protein sequence ID" value="CAL1146873.1"/>
    <property type="molecule type" value="Genomic_DNA"/>
</dbReference>
<dbReference type="Proteomes" id="UP001152797">
    <property type="component" value="Unassembled WGS sequence"/>
</dbReference>
<dbReference type="InterPro" id="IPR043502">
    <property type="entry name" value="DNA/RNA_pol_sf"/>
</dbReference>
<dbReference type="EMBL" id="CAMXCT030001840">
    <property type="protein sequence ID" value="CAL4780810.1"/>
    <property type="molecule type" value="Genomic_DNA"/>
</dbReference>
<name>A0A9P1FYN8_9DINO</name>
<proteinExistence type="predicted"/>
<sequence>MADRLPRDGSVLAELNLDRIELWLSLADEGDGDTADHKLCLILSALTQKQEVMDQILSRLDMVNVLASMVSRSTEKIRHEIAVDLGYGYAEPASIGAKRKPVASPLPTPAPLVVGARPSGQGPAEEVPSIQVVEASERKKWGLRLQKICERAGAASGLNDAKRCTGLLPAEAARLKSLAFEVYALGCKRLVMQTPNMSDPQLKAVIDEVYNLRGKELKEAVPVPPKMVLALELLCIKLIKEKKDAAAIFVWWVLILIYASLRFDDGIHVAPLSLQMDQDALRGVVWQTKVERKKRGTRFAVPACSMSDHAWLEEGWKIFQPFISERDYFIWEIKNEKEFSAAPISYSRGLAWLKHFMLLGLAEATKLGYVAANEVDQLEGSIQVITWHSMRVTMLSEAVKELSVAMVKQMASKLKDAWLPDPEKFVIEEEDEEVTEPIVTEFIVKATLPEKALVSADFSCAVARLRFEIGIFLLSGVQVPNMVDRTVYADDAHTPKIALRQIFGRMGLPQALCRSAADGGLLSVEIFAMLGDTAQAVKTSLRTMIAEADLGTTDAARELALMQLAAVWHACHALQGQFATRRARMEEDPNKVPEMAQEDHAEFRARFVQAHPDVILLDAKEPHKKFVEKLSRDFLVHGMVPYYSVAEIRTRADSIVQKSGLSKNAEDLLTISKADEPDQVTDSTTMMNRIHAFFMALEYLNICTYSRAAGPLRYMQELEQFRSECPGLPYLLAADSLIRKKVNRLQAEQRQLYGTFEDAIIEVLNNHKYLWNDARTKAVLSKVDRRREEASETGDVQDKVVEAAPKSSPNKERKKRQRLRNKALLREAKDSKVKKDPADKKSASTRDEKVSKDKRIPDTEWKAIVQAASSVFPGEAGLTQAIIARGIKTLPPIEILANNFVVEEVDILDPKVFQHLCKLIQAGCIFFIHFGTPCSSFSPARKDDGGPPPLRDRHNLWGRPALSQQDQAKVELGNQFMDLTAKLLVLCCQFGVHWSLENPATSYLWDMPPVPSLAARDGVGRFNLDMCRFQSKHKKPTALLSDCDLSALALSCDRDARPHVHEPLVGMVMSKGKKIFKTKLAQVYPTLLCQAWAKVIASLQADPLAATFKMAVPAHERKRPLGQPLPWVVHKQRATAEKARDAGYQLKRSALPPILQVEMEPGQAVQQALQVPHPFTLDPALDPDLQEALAFVVHKPHQLLGHRQGALQFWAARAERLLPLTDLELRAVQDPYLRSLLRGVPDDQPVQLGTVTHVALRCIDSSLVDEMTNGFSIVGDIKRSFRWPRSPLPDDALPERDLVSRAWEFSNKVLRNVKRSEVTENTSKIWEATMEDVREGVTAGPFFSKDEVDKFLGTDNWIPTQWFEVVQKNKVRGVDSATINGINTASRILEKIELPSTDANVSALRWMRSSCSSSTKLQGWVLDERKAYRQIPIHPDHRRWSVISLREPDTGKISFFVMIGHSFGLVAAVYNYNRRSAAITDILRRVFFVAAFNFYDDKYGFETEVTCSSAFEIAQKVHWWLGARFDPKKLQLCEDPTILGVTYDLKAMCLRIKPSRKEELLDEIKSIVSSEILSPGQAGKLRGKLMFGASQLWGKIGRAFLRALSERQYTRSPKTGLNIALKLALKQWELLIDHGPPRPITASGARPADYVIFTDGSFPDQKSELQDPWIGGVLFKKGARPIQFGCIVGMDLIEKWIPRKSQIAMVELFATVVALQTFKPWISGSWSLLFVDSESVQGALVKGYSAREDLCELVGVFWRLALDVRINLYIDRVPTDSNPADPPSRGRLDIGQSLGWDTIPAVFPDL</sequence>
<evidence type="ECO:0000313" key="4">
    <source>
        <dbReference type="Proteomes" id="UP001152797"/>
    </source>
</evidence>
<dbReference type="SUPFAM" id="SSF56672">
    <property type="entry name" value="DNA/RNA polymerases"/>
    <property type="match status" value="1"/>
</dbReference>
<feature type="region of interest" description="Disordered" evidence="1">
    <location>
        <begin position="938"/>
        <end position="958"/>
    </location>
</feature>
<gene>
    <name evidence="2" type="ORF">C1SCF055_LOCUS20240</name>
</gene>
<keyword evidence="4" id="KW-1185">Reference proteome</keyword>
<reference evidence="2" key="1">
    <citation type="submission" date="2022-10" db="EMBL/GenBank/DDBJ databases">
        <authorList>
            <person name="Chen Y."/>
            <person name="Dougan E. K."/>
            <person name="Chan C."/>
            <person name="Rhodes N."/>
            <person name="Thang M."/>
        </authorList>
    </citation>
    <scope>NUCLEOTIDE SEQUENCE</scope>
</reference>
<organism evidence="2">
    <name type="scientific">Cladocopium goreaui</name>
    <dbReference type="NCBI Taxonomy" id="2562237"/>
    <lineage>
        <taxon>Eukaryota</taxon>
        <taxon>Sar</taxon>
        <taxon>Alveolata</taxon>
        <taxon>Dinophyceae</taxon>
        <taxon>Suessiales</taxon>
        <taxon>Symbiodiniaceae</taxon>
        <taxon>Cladocopium</taxon>
    </lineage>
</organism>
<feature type="compositionally biased region" description="Basic and acidic residues" evidence="1">
    <location>
        <begin position="787"/>
        <end position="801"/>
    </location>
</feature>
<feature type="region of interest" description="Disordered" evidence="1">
    <location>
        <begin position="787"/>
        <end position="855"/>
    </location>
</feature>
<dbReference type="InterPro" id="IPR052055">
    <property type="entry name" value="Hepadnavirus_pol/RT"/>
</dbReference>
<evidence type="ECO:0000313" key="3">
    <source>
        <dbReference type="EMBL" id="CAL1146873.1"/>
    </source>
</evidence>
<feature type="compositionally biased region" description="Basic and acidic residues" evidence="1">
    <location>
        <begin position="824"/>
        <end position="855"/>
    </location>
</feature>
<evidence type="ECO:0000313" key="2">
    <source>
        <dbReference type="EMBL" id="CAI3993498.1"/>
    </source>
</evidence>
<accession>A0A9P1FYN8</accession>
<dbReference type="PANTHER" id="PTHR33050">
    <property type="entry name" value="REVERSE TRANSCRIPTASE DOMAIN-CONTAINING PROTEIN"/>
    <property type="match status" value="1"/>
</dbReference>
<dbReference type="PANTHER" id="PTHR33050:SF7">
    <property type="entry name" value="RIBONUCLEASE H"/>
    <property type="match status" value="1"/>
</dbReference>
<protein>
    <submittedName>
        <fullName evidence="2">Uncharacterized protein</fullName>
    </submittedName>
</protein>
<feature type="compositionally biased region" description="Basic residues" evidence="1">
    <location>
        <begin position="812"/>
        <end position="823"/>
    </location>
</feature>